<comment type="caution">
    <text evidence="2">The sequence shown here is derived from an EMBL/GenBank/DDBJ whole genome shotgun (WGS) entry which is preliminary data.</text>
</comment>
<dbReference type="EMBL" id="JASCZI010121127">
    <property type="protein sequence ID" value="MED6159955.1"/>
    <property type="molecule type" value="Genomic_DNA"/>
</dbReference>
<feature type="region of interest" description="Disordered" evidence="1">
    <location>
        <begin position="85"/>
        <end position="119"/>
    </location>
</feature>
<organism evidence="2 3">
    <name type="scientific">Stylosanthes scabra</name>
    <dbReference type="NCBI Taxonomy" id="79078"/>
    <lineage>
        <taxon>Eukaryota</taxon>
        <taxon>Viridiplantae</taxon>
        <taxon>Streptophyta</taxon>
        <taxon>Embryophyta</taxon>
        <taxon>Tracheophyta</taxon>
        <taxon>Spermatophyta</taxon>
        <taxon>Magnoliopsida</taxon>
        <taxon>eudicotyledons</taxon>
        <taxon>Gunneridae</taxon>
        <taxon>Pentapetalae</taxon>
        <taxon>rosids</taxon>
        <taxon>fabids</taxon>
        <taxon>Fabales</taxon>
        <taxon>Fabaceae</taxon>
        <taxon>Papilionoideae</taxon>
        <taxon>50 kb inversion clade</taxon>
        <taxon>dalbergioids sensu lato</taxon>
        <taxon>Dalbergieae</taxon>
        <taxon>Pterocarpus clade</taxon>
        <taxon>Stylosanthes</taxon>
    </lineage>
</organism>
<evidence type="ECO:0000313" key="3">
    <source>
        <dbReference type="Proteomes" id="UP001341840"/>
    </source>
</evidence>
<keyword evidence="3" id="KW-1185">Reference proteome</keyword>
<name>A0ABU6UH73_9FABA</name>
<proteinExistence type="predicted"/>
<evidence type="ECO:0000256" key="1">
    <source>
        <dbReference type="SAM" id="MobiDB-lite"/>
    </source>
</evidence>
<reference evidence="2 3" key="1">
    <citation type="journal article" date="2023" name="Plants (Basel)">
        <title>Bridging the Gap: Combining Genomics and Transcriptomics Approaches to Understand Stylosanthes scabra, an Orphan Legume from the Brazilian Caatinga.</title>
        <authorList>
            <person name="Ferreira-Neto J.R.C."/>
            <person name="da Silva M.D."/>
            <person name="Binneck E."/>
            <person name="de Melo N.F."/>
            <person name="da Silva R.H."/>
            <person name="de Melo A.L.T.M."/>
            <person name="Pandolfi V."/>
            <person name="Bustamante F.O."/>
            <person name="Brasileiro-Vidal A.C."/>
            <person name="Benko-Iseppon A.M."/>
        </authorList>
    </citation>
    <scope>NUCLEOTIDE SEQUENCE [LARGE SCALE GENOMIC DNA]</scope>
    <source>
        <tissue evidence="2">Leaves</tissue>
    </source>
</reference>
<sequence length="119" mass="14149">MREELSPKAAIFLRSLLQIFHGNFFKPTTIRVCCQKTCIMYSYIMHPLLQVRRCKAVDFVSDDIWFRFVQFVTNNEDLQTLKKERKFRPLSSSSSSRWGRQDQEEISETLQHDGVKMVR</sequence>
<accession>A0ABU6UH73</accession>
<feature type="compositionally biased region" description="Basic and acidic residues" evidence="1">
    <location>
        <begin position="110"/>
        <end position="119"/>
    </location>
</feature>
<dbReference type="Proteomes" id="UP001341840">
    <property type="component" value="Unassembled WGS sequence"/>
</dbReference>
<protein>
    <submittedName>
        <fullName evidence="2">Uncharacterized protein</fullName>
    </submittedName>
</protein>
<evidence type="ECO:0000313" key="2">
    <source>
        <dbReference type="EMBL" id="MED6159955.1"/>
    </source>
</evidence>
<gene>
    <name evidence="2" type="ORF">PIB30_047058</name>
</gene>